<accession>A0A8B8I567</accession>
<dbReference type="EC" id="3.1.3.80" evidence="3"/>
<dbReference type="AlphaFoldDB" id="A0A8B8I567"/>
<dbReference type="PROSITE" id="PS00778">
    <property type="entry name" value="HIS_ACID_PHOSPHAT_2"/>
    <property type="match status" value="1"/>
</dbReference>
<evidence type="ECO:0000256" key="14">
    <source>
        <dbReference type="ARBA" id="ARBA00043691"/>
    </source>
</evidence>
<dbReference type="Proteomes" id="UP001652626">
    <property type="component" value="Chromosome 13"/>
</dbReference>
<evidence type="ECO:0000256" key="9">
    <source>
        <dbReference type="ARBA" id="ARBA00023136"/>
    </source>
</evidence>
<comment type="catalytic activity">
    <reaction evidence="13">
        <text>1D-myo-inositol 1,2,4,5,6-pentakisphosphate + H2O = 1D-myo-inositol 1,2,5,6-tetrakisphosphate + phosphate</text>
        <dbReference type="Rhea" id="RHEA:77115"/>
        <dbReference type="ChEBI" id="CHEBI:15377"/>
        <dbReference type="ChEBI" id="CHEBI:43474"/>
        <dbReference type="ChEBI" id="CHEBI:57798"/>
        <dbReference type="ChEBI" id="CHEBI:195535"/>
        <dbReference type="EC" id="3.1.3.62"/>
    </reaction>
    <physiologicalReaction direction="left-to-right" evidence="13">
        <dbReference type="Rhea" id="RHEA:77116"/>
    </physiologicalReaction>
</comment>
<evidence type="ECO:0000256" key="16">
    <source>
        <dbReference type="PIRSR" id="PIRSR000894-1"/>
    </source>
</evidence>
<dbReference type="InterPro" id="IPR033379">
    <property type="entry name" value="Acid_Pase_AS"/>
</dbReference>
<keyword evidence="7 18" id="KW-0732">Signal</keyword>
<feature type="signal peptide" evidence="18">
    <location>
        <begin position="1"/>
        <end position="16"/>
    </location>
</feature>
<comment type="catalytic activity">
    <reaction evidence="15">
        <text>(2R)-2,3-bisphosphoglycerate + H2O = (2R)-2-phosphoglycerate + phosphate</text>
        <dbReference type="Rhea" id="RHEA:27381"/>
        <dbReference type="ChEBI" id="CHEBI:15377"/>
        <dbReference type="ChEBI" id="CHEBI:43474"/>
        <dbReference type="ChEBI" id="CHEBI:58248"/>
        <dbReference type="ChEBI" id="CHEBI:58289"/>
        <dbReference type="EC" id="3.1.3.80"/>
    </reaction>
    <physiologicalReaction direction="left-to-right" evidence="15">
        <dbReference type="Rhea" id="RHEA:27382"/>
    </physiologicalReaction>
</comment>
<feature type="disulfide bond" evidence="17">
    <location>
        <begin position="54"/>
        <end position="379"/>
    </location>
</feature>
<proteinExistence type="inferred from homology"/>
<dbReference type="Gene3D" id="3.40.50.1240">
    <property type="entry name" value="Phosphoglycerate mutase-like"/>
    <property type="match status" value="1"/>
</dbReference>
<dbReference type="Pfam" id="PF00328">
    <property type="entry name" value="His_Phos_2"/>
    <property type="match status" value="1"/>
</dbReference>
<comment type="catalytic activity">
    <reaction evidence="14">
        <text>1D-myo-inositol hexakisphosphate + H2O = 1D-myo-inositol 1,2,4,5,6-pentakisphosphate + phosphate</text>
        <dbReference type="Rhea" id="RHEA:16989"/>
        <dbReference type="ChEBI" id="CHEBI:15377"/>
        <dbReference type="ChEBI" id="CHEBI:43474"/>
        <dbReference type="ChEBI" id="CHEBI:57798"/>
        <dbReference type="ChEBI" id="CHEBI:58130"/>
        <dbReference type="EC" id="3.1.3.62"/>
    </reaction>
    <physiologicalReaction direction="left-to-right" evidence="14">
        <dbReference type="Rhea" id="RHEA:16990"/>
    </physiologicalReaction>
</comment>
<evidence type="ECO:0000256" key="4">
    <source>
        <dbReference type="ARBA" id="ARBA00013040"/>
    </source>
</evidence>
<name>A0A8B8I567_VANTA</name>
<comment type="catalytic activity">
    <reaction evidence="12">
        <text>1D-myo-inositol 1,2,5,6-tetrakisphosphate + H2O = 1D-myo-inositol 1,2,6-trisphosphate + phosphate</text>
        <dbReference type="Rhea" id="RHEA:77119"/>
        <dbReference type="ChEBI" id="CHEBI:15377"/>
        <dbReference type="ChEBI" id="CHEBI:43474"/>
        <dbReference type="ChEBI" id="CHEBI:195535"/>
        <dbReference type="ChEBI" id="CHEBI:195537"/>
        <dbReference type="EC" id="3.1.3.62"/>
    </reaction>
    <physiologicalReaction direction="left-to-right" evidence="12">
        <dbReference type="Rhea" id="RHEA:77120"/>
    </physiologicalReaction>
</comment>
<evidence type="ECO:0000256" key="11">
    <source>
        <dbReference type="ARBA" id="ARBA00031642"/>
    </source>
</evidence>
<gene>
    <name evidence="20" type="primary">LOC113397822</name>
</gene>
<keyword evidence="9" id="KW-0472">Membrane</keyword>
<evidence type="ECO:0000256" key="12">
    <source>
        <dbReference type="ARBA" id="ARBA00043668"/>
    </source>
</evidence>
<dbReference type="SUPFAM" id="SSF53254">
    <property type="entry name" value="Phosphoglycerate mutase-like"/>
    <property type="match status" value="1"/>
</dbReference>
<comment type="subcellular location">
    <subcellularLocation>
        <location evidence="1">Cell membrane</location>
    </subcellularLocation>
</comment>
<keyword evidence="6" id="KW-1003">Cell membrane</keyword>
<dbReference type="OrthoDB" id="6509975at2759"/>
<dbReference type="GO" id="GO:0052745">
    <property type="term" value="F:inositol phosphate phosphatase activity"/>
    <property type="evidence" value="ECO:0007669"/>
    <property type="project" value="TreeGrafter"/>
</dbReference>
<dbReference type="GO" id="GO:0034417">
    <property type="term" value="F:bisphosphoglycerate 3-phosphatase activity"/>
    <property type="evidence" value="ECO:0007669"/>
    <property type="project" value="UniProtKB-EC"/>
</dbReference>
<evidence type="ECO:0000256" key="5">
    <source>
        <dbReference type="ARBA" id="ARBA00018097"/>
    </source>
</evidence>
<dbReference type="InterPro" id="IPR016274">
    <property type="entry name" value="Histidine_acid_Pase_euk"/>
</dbReference>
<dbReference type="CDD" id="cd07061">
    <property type="entry name" value="HP_HAP_like"/>
    <property type="match status" value="1"/>
</dbReference>
<dbReference type="OMA" id="GEMCAQD"/>
<dbReference type="RefSeq" id="XP_026492125.2">
    <property type="nucleotide sequence ID" value="XM_026636340.2"/>
</dbReference>
<evidence type="ECO:0000256" key="6">
    <source>
        <dbReference type="ARBA" id="ARBA00022475"/>
    </source>
</evidence>
<dbReference type="GO" id="GO:0005886">
    <property type="term" value="C:plasma membrane"/>
    <property type="evidence" value="ECO:0007669"/>
    <property type="project" value="UniProtKB-SubCell"/>
</dbReference>
<evidence type="ECO:0000256" key="8">
    <source>
        <dbReference type="ARBA" id="ARBA00022801"/>
    </source>
</evidence>
<sequence length="435" mass="50913">MWWKLIMCVCLPLVNGRRSQCYWNNKNPYTYFGSKTPYEAVRGDFRDVPPIKGCEPVNVWFITRHGTRHPSPMDAAAMKEASALKDKIINSHKEGRGEMCAQDVSDLQNWKWNNLENNPSILTQEGFIELLAFGQRFREKYSSFLDNLNQSRIRSTDEKRTRKSSKGFIKGLEDFGANVFVDDPIREDAVARPYRFCKKRGGEVINSTLASDEIRRYQETAEFKELQKNVQERIGSEEVLLPRTIMAIYDLCRFYRAYSVVKRSPWCALFTDHELKILEYVEDIKHYFRNGYGHPMNRLLGASGLKDLYERFEATVSSGHKSFIGYFSHDTMLDMIYTALGLYYDYPEISGLERIKNRKWRTSFLTPFVANFVAVLHRCTKMSTLKYRIQFFVNEKEVHICGNRVCGWYGFREKFQQFANASIDFCNESTTLYYV</sequence>
<evidence type="ECO:0000256" key="3">
    <source>
        <dbReference type="ARBA" id="ARBA00012976"/>
    </source>
</evidence>
<evidence type="ECO:0000256" key="17">
    <source>
        <dbReference type="PIRSR" id="PIRSR000894-2"/>
    </source>
</evidence>
<dbReference type="PANTHER" id="PTHR20963:SF8">
    <property type="entry name" value="MULTIPLE INOSITOL POLYPHOSPHATE PHOSPHATASE 1"/>
    <property type="match status" value="1"/>
</dbReference>
<dbReference type="EC" id="3.1.3.62" evidence="4"/>
<keyword evidence="8" id="KW-0378">Hydrolase</keyword>
<evidence type="ECO:0000313" key="20">
    <source>
        <dbReference type="RefSeq" id="XP_026492125.2"/>
    </source>
</evidence>
<dbReference type="InterPro" id="IPR000560">
    <property type="entry name" value="His_Pase_clade-2"/>
</dbReference>
<evidence type="ECO:0000256" key="15">
    <source>
        <dbReference type="ARBA" id="ARBA00043832"/>
    </source>
</evidence>
<dbReference type="PANTHER" id="PTHR20963">
    <property type="entry name" value="MULTIPLE INOSITOL POLYPHOSPHATE PHOSPHATASE-RELATED"/>
    <property type="match status" value="1"/>
</dbReference>
<feature type="chain" id="PRO_5046295224" description="Multiple inositol polyphosphate phosphatase 1" evidence="18">
    <location>
        <begin position="17"/>
        <end position="435"/>
    </location>
</feature>
<evidence type="ECO:0000256" key="13">
    <source>
        <dbReference type="ARBA" id="ARBA00043671"/>
    </source>
</evidence>
<comment type="similarity">
    <text evidence="2">Belongs to the histidine acid phosphatase family. MINPP1 subfamily.</text>
</comment>
<dbReference type="GeneID" id="113397822"/>
<keyword evidence="17" id="KW-1015">Disulfide bond</keyword>
<keyword evidence="19" id="KW-1185">Reference proteome</keyword>
<keyword evidence="10" id="KW-0325">Glycoprotein</keyword>
<evidence type="ECO:0000256" key="1">
    <source>
        <dbReference type="ARBA" id="ARBA00004236"/>
    </source>
</evidence>
<feature type="active site" description="Nucleophile" evidence="16">
    <location>
        <position position="65"/>
    </location>
</feature>
<feature type="active site" description="Proton donor" evidence="16">
    <location>
        <position position="330"/>
    </location>
</feature>
<dbReference type="GO" id="GO:0003993">
    <property type="term" value="F:acid phosphatase activity"/>
    <property type="evidence" value="ECO:0007669"/>
    <property type="project" value="TreeGrafter"/>
</dbReference>
<evidence type="ECO:0000256" key="2">
    <source>
        <dbReference type="ARBA" id="ARBA00008422"/>
    </source>
</evidence>
<organism evidence="19 20">
    <name type="scientific">Vanessa tameamea</name>
    <name type="common">Kamehameha butterfly</name>
    <dbReference type="NCBI Taxonomy" id="334116"/>
    <lineage>
        <taxon>Eukaryota</taxon>
        <taxon>Metazoa</taxon>
        <taxon>Ecdysozoa</taxon>
        <taxon>Arthropoda</taxon>
        <taxon>Hexapoda</taxon>
        <taxon>Insecta</taxon>
        <taxon>Pterygota</taxon>
        <taxon>Neoptera</taxon>
        <taxon>Endopterygota</taxon>
        <taxon>Lepidoptera</taxon>
        <taxon>Glossata</taxon>
        <taxon>Ditrysia</taxon>
        <taxon>Papilionoidea</taxon>
        <taxon>Nymphalidae</taxon>
        <taxon>Nymphalinae</taxon>
        <taxon>Vanessa</taxon>
    </lineage>
</organism>
<evidence type="ECO:0000256" key="7">
    <source>
        <dbReference type="ARBA" id="ARBA00022729"/>
    </source>
</evidence>
<evidence type="ECO:0000313" key="19">
    <source>
        <dbReference type="Proteomes" id="UP001652626"/>
    </source>
</evidence>
<dbReference type="InterPro" id="IPR029033">
    <property type="entry name" value="His_PPase_superfam"/>
</dbReference>
<dbReference type="PIRSF" id="PIRSF000894">
    <property type="entry name" value="Acid_phosphatase"/>
    <property type="match status" value="1"/>
</dbReference>
<reference evidence="20" key="1">
    <citation type="submission" date="2025-08" db="UniProtKB">
        <authorList>
            <consortium name="RefSeq"/>
        </authorList>
    </citation>
    <scope>IDENTIFICATION</scope>
    <source>
        <tissue evidence="20">Whole body</tissue>
    </source>
</reference>
<protein>
    <recommendedName>
        <fullName evidence="5">Multiple inositol polyphosphate phosphatase 1</fullName>
        <ecNumber evidence="4">3.1.3.62</ecNumber>
        <ecNumber evidence="3">3.1.3.80</ecNumber>
    </recommendedName>
    <alternativeName>
        <fullName evidence="11">2,3-bisphosphoglycerate 3-phosphatase</fullName>
    </alternativeName>
</protein>
<evidence type="ECO:0000256" key="10">
    <source>
        <dbReference type="ARBA" id="ARBA00023180"/>
    </source>
</evidence>
<feature type="disulfide bond" evidence="17">
    <location>
        <begin position="252"/>
        <end position="267"/>
    </location>
</feature>
<evidence type="ECO:0000256" key="18">
    <source>
        <dbReference type="SAM" id="SignalP"/>
    </source>
</evidence>